<dbReference type="AlphaFoldDB" id="A0A9W8XM98"/>
<evidence type="ECO:0000313" key="3">
    <source>
        <dbReference type="EMBL" id="KAJ4354565.1"/>
    </source>
</evidence>
<dbReference type="GeneID" id="80909832"/>
<keyword evidence="2" id="KW-1133">Transmembrane helix</keyword>
<organism evidence="3 4">
    <name type="scientific">Didymosphaeria variabile</name>
    <dbReference type="NCBI Taxonomy" id="1932322"/>
    <lineage>
        <taxon>Eukaryota</taxon>
        <taxon>Fungi</taxon>
        <taxon>Dikarya</taxon>
        <taxon>Ascomycota</taxon>
        <taxon>Pezizomycotina</taxon>
        <taxon>Dothideomycetes</taxon>
        <taxon>Pleosporomycetidae</taxon>
        <taxon>Pleosporales</taxon>
        <taxon>Massarineae</taxon>
        <taxon>Didymosphaeriaceae</taxon>
        <taxon>Didymosphaeria</taxon>
    </lineage>
</organism>
<dbReference type="OrthoDB" id="4120617at2759"/>
<reference evidence="3" key="1">
    <citation type="submission" date="2022-10" db="EMBL/GenBank/DDBJ databases">
        <title>Tapping the CABI collections for fungal endophytes: first genome assemblies for Collariella, Neodidymelliopsis, Ascochyta clinopodiicola, Didymella pomorum, Didymosphaeria variabile, Neocosmospora piperis and Neocucurbitaria cava.</title>
        <authorList>
            <person name="Hill R."/>
        </authorList>
    </citation>
    <scope>NUCLEOTIDE SEQUENCE</scope>
    <source>
        <strain evidence="3">IMI 356815</strain>
    </source>
</reference>
<keyword evidence="2" id="KW-0472">Membrane</keyword>
<evidence type="ECO:0000256" key="1">
    <source>
        <dbReference type="SAM" id="MobiDB-lite"/>
    </source>
</evidence>
<name>A0A9W8XM98_9PLEO</name>
<gene>
    <name evidence="3" type="ORF">N0V89_006302</name>
</gene>
<protein>
    <submittedName>
        <fullName evidence="3">Uncharacterized protein</fullName>
    </submittedName>
</protein>
<feature type="compositionally biased region" description="Basic and acidic residues" evidence="1">
    <location>
        <begin position="187"/>
        <end position="202"/>
    </location>
</feature>
<keyword evidence="4" id="KW-1185">Reference proteome</keyword>
<feature type="transmembrane region" description="Helical" evidence="2">
    <location>
        <begin position="6"/>
        <end position="28"/>
    </location>
</feature>
<keyword evidence="2" id="KW-0812">Transmembrane</keyword>
<accession>A0A9W8XM98</accession>
<dbReference type="Proteomes" id="UP001140513">
    <property type="component" value="Unassembled WGS sequence"/>
</dbReference>
<dbReference type="EMBL" id="JAPEUX010000004">
    <property type="protein sequence ID" value="KAJ4354565.1"/>
    <property type="molecule type" value="Genomic_DNA"/>
</dbReference>
<sequence length="217" mass="24846">MDQNQIWIILAVVLGSLVLALVVVLALFCCRRSKRRVRGFSFRAVTPLPDAEFESWRRPSQYTQRPQKYGIRPAPPPPVRTTRSPVMLEKDFDDFDGPRTPSPHDYPSLEYPMSPIRKPERVRRKSSATSSLADRPPTPYSPSSKTSEFPRESFSSRKSYGGSPRIHYPSMSEASAFNFDIKDMSFDSNKFDPVRPSTHSDRPLNLSYEKPSYLEQL</sequence>
<evidence type="ECO:0000313" key="4">
    <source>
        <dbReference type="Proteomes" id="UP001140513"/>
    </source>
</evidence>
<evidence type="ECO:0000256" key="2">
    <source>
        <dbReference type="SAM" id="Phobius"/>
    </source>
</evidence>
<proteinExistence type="predicted"/>
<feature type="region of interest" description="Disordered" evidence="1">
    <location>
        <begin position="187"/>
        <end position="217"/>
    </location>
</feature>
<feature type="region of interest" description="Disordered" evidence="1">
    <location>
        <begin position="56"/>
        <end position="167"/>
    </location>
</feature>
<comment type="caution">
    <text evidence="3">The sequence shown here is derived from an EMBL/GenBank/DDBJ whole genome shotgun (WGS) entry which is preliminary data.</text>
</comment>
<dbReference type="RefSeq" id="XP_056072339.1">
    <property type="nucleotide sequence ID" value="XM_056215072.1"/>
</dbReference>